<dbReference type="AlphaFoldDB" id="A0A1M4T024"/>
<keyword evidence="3 6" id="KW-0812">Transmembrane</keyword>
<dbReference type="STRING" id="1121884.SAMN02745131_00295"/>
<comment type="similarity">
    <text evidence="2">Belongs to the TspO/BZRP family.</text>
</comment>
<feature type="transmembrane region" description="Helical" evidence="6">
    <location>
        <begin position="46"/>
        <end position="66"/>
    </location>
</feature>
<dbReference type="CDD" id="cd15904">
    <property type="entry name" value="TSPO_MBR"/>
    <property type="match status" value="1"/>
</dbReference>
<dbReference type="PANTHER" id="PTHR10057">
    <property type="entry name" value="PERIPHERAL-TYPE BENZODIAZEPINE RECEPTOR"/>
    <property type="match status" value="1"/>
</dbReference>
<feature type="transmembrane region" description="Helical" evidence="6">
    <location>
        <begin position="103"/>
        <end position="124"/>
    </location>
</feature>
<dbReference type="InterPro" id="IPR004307">
    <property type="entry name" value="TspO_MBR"/>
</dbReference>
<dbReference type="GO" id="GO:0033013">
    <property type="term" value="P:tetrapyrrole metabolic process"/>
    <property type="evidence" value="ECO:0007669"/>
    <property type="project" value="UniProtKB-ARBA"/>
</dbReference>
<evidence type="ECO:0000256" key="4">
    <source>
        <dbReference type="ARBA" id="ARBA00022989"/>
    </source>
</evidence>
<keyword evidence="5 6" id="KW-0472">Membrane</keyword>
<dbReference type="EMBL" id="FQUU01000001">
    <property type="protein sequence ID" value="SHE37804.1"/>
    <property type="molecule type" value="Genomic_DNA"/>
</dbReference>
<reference evidence="7 8" key="1">
    <citation type="submission" date="2016-11" db="EMBL/GenBank/DDBJ databases">
        <authorList>
            <person name="Jaros S."/>
            <person name="Januszkiewicz K."/>
            <person name="Wedrychowicz H."/>
        </authorList>
    </citation>
    <scope>NUCLEOTIDE SEQUENCE [LARGE SCALE GENOMIC DNA]</scope>
    <source>
        <strain evidence="7 8">DSM 18119</strain>
    </source>
</reference>
<feature type="transmembrane region" description="Helical" evidence="6">
    <location>
        <begin position="131"/>
        <end position="153"/>
    </location>
</feature>
<feature type="transmembrane region" description="Helical" evidence="6">
    <location>
        <begin position="7"/>
        <end position="26"/>
    </location>
</feature>
<proteinExistence type="inferred from homology"/>
<dbReference type="FunFam" id="1.20.1260.100:FF:000001">
    <property type="entry name" value="translocator protein 2"/>
    <property type="match status" value="1"/>
</dbReference>
<dbReference type="Pfam" id="PF03073">
    <property type="entry name" value="TspO_MBR"/>
    <property type="match status" value="1"/>
</dbReference>
<evidence type="ECO:0000256" key="6">
    <source>
        <dbReference type="SAM" id="Phobius"/>
    </source>
</evidence>
<comment type="subcellular location">
    <subcellularLocation>
        <location evidence="1">Membrane</location>
        <topology evidence="1">Multi-pass membrane protein</topology>
    </subcellularLocation>
</comment>
<sequence>MNNTTKLVISIAIPLVVAAIAGYFTATGTGTWYRSIKTPSWNPPNWVFGPVWTILYILMGIALYLVWKNDKPVDEKRVALVFFALQLFFNFCWSFIFFNQHQIGLAFIDIVLLWICLLVTIILFSQINKTAAWLLVPYISWVSFAGILNYTIWKLN</sequence>
<evidence type="ECO:0000313" key="7">
    <source>
        <dbReference type="EMBL" id="SHE37804.1"/>
    </source>
</evidence>
<evidence type="ECO:0000256" key="1">
    <source>
        <dbReference type="ARBA" id="ARBA00004141"/>
    </source>
</evidence>
<gene>
    <name evidence="7" type="ORF">SAMN02745131_00295</name>
</gene>
<dbReference type="Proteomes" id="UP000184048">
    <property type="component" value="Unassembled WGS sequence"/>
</dbReference>
<dbReference type="RefSeq" id="WP_072833451.1">
    <property type="nucleotide sequence ID" value="NZ_FQUU01000001.1"/>
</dbReference>
<keyword evidence="8" id="KW-1185">Reference proteome</keyword>
<feature type="transmembrane region" description="Helical" evidence="6">
    <location>
        <begin position="78"/>
        <end position="97"/>
    </location>
</feature>
<dbReference type="Gene3D" id="1.20.1260.100">
    <property type="entry name" value="TspO/MBR protein"/>
    <property type="match status" value="1"/>
</dbReference>
<organism evidence="7 8">
    <name type="scientific">Flavisolibacter ginsengisoli DSM 18119</name>
    <dbReference type="NCBI Taxonomy" id="1121884"/>
    <lineage>
        <taxon>Bacteria</taxon>
        <taxon>Pseudomonadati</taxon>
        <taxon>Bacteroidota</taxon>
        <taxon>Chitinophagia</taxon>
        <taxon>Chitinophagales</taxon>
        <taxon>Chitinophagaceae</taxon>
        <taxon>Flavisolibacter</taxon>
    </lineage>
</organism>
<protein>
    <submittedName>
        <fullName evidence="7">TspO and MBR related proteins</fullName>
    </submittedName>
</protein>
<keyword evidence="4 6" id="KW-1133">Transmembrane helix</keyword>
<name>A0A1M4T024_9BACT</name>
<accession>A0A1M4T024</accession>
<dbReference type="PIRSF" id="PIRSF005859">
    <property type="entry name" value="PBR"/>
    <property type="match status" value="1"/>
</dbReference>
<evidence type="ECO:0000256" key="3">
    <source>
        <dbReference type="ARBA" id="ARBA00022692"/>
    </source>
</evidence>
<dbReference type="PANTHER" id="PTHR10057:SF0">
    <property type="entry name" value="TRANSLOCATOR PROTEIN"/>
    <property type="match status" value="1"/>
</dbReference>
<evidence type="ECO:0000313" key="8">
    <source>
        <dbReference type="Proteomes" id="UP000184048"/>
    </source>
</evidence>
<dbReference type="InterPro" id="IPR038330">
    <property type="entry name" value="TspO/MBR-related_sf"/>
</dbReference>
<dbReference type="GO" id="GO:0016020">
    <property type="term" value="C:membrane"/>
    <property type="evidence" value="ECO:0007669"/>
    <property type="project" value="UniProtKB-SubCell"/>
</dbReference>
<evidence type="ECO:0000256" key="5">
    <source>
        <dbReference type="ARBA" id="ARBA00023136"/>
    </source>
</evidence>
<dbReference type="OrthoDB" id="9795496at2"/>
<evidence type="ECO:0000256" key="2">
    <source>
        <dbReference type="ARBA" id="ARBA00007524"/>
    </source>
</evidence>